<keyword evidence="5" id="KW-0677">Repeat</keyword>
<evidence type="ECO:0000256" key="2">
    <source>
        <dbReference type="ARBA" id="ARBA00007243"/>
    </source>
</evidence>
<keyword evidence="3" id="KW-0507">mRNA processing</keyword>
<dbReference type="Gene3D" id="3.30.70.330">
    <property type="match status" value="2"/>
</dbReference>
<dbReference type="PROSITE" id="PS50102">
    <property type="entry name" value="RRM"/>
    <property type="match status" value="2"/>
</dbReference>
<dbReference type="InterPro" id="IPR000504">
    <property type="entry name" value="RRM_dom"/>
</dbReference>
<evidence type="ECO:0000313" key="14">
    <source>
        <dbReference type="Proteomes" id="UP000320333"/>
    </source>
</evidence>
<organism evidence="13 14">
    <name type="scientific">Chytriomyces confervae</name>
    <dbReference type="NCBI Taxonomy" id="246404"/>
    <lineage>
        <taxon>Eukaryota</taxon>
        <taxon>Fungi</taxon>
        <taxon>Fungi incertae sedis</taxon>
        <taxon>Chytridiomycota</taxon>
        <taxon>Chytridiomycota incertae sedis</taxon>
        <taxon>Chytridiomycetes</taxon>
        <taxon>Chytridiales</taxon>
        <taxon>Chytriomycetaceae</taxon>
        <taxon>Chytriomyces</taxon>
    </lineage>
</organism>
<dbReference type="OrthoDB" id="277802at2759"/>
<dbReference type="InterPro" id="IPR035979">
    <property type="entry name" value="RBD_domain_sf"/>
</dbReference>
<dbReference type="GO" id="GO:0030532">
    <property type="term" value="C:small nuclear ribonucleoprotein complex"/>
    <property type="evidence" value="ECO:0007669"/>
    <property type="project" value="UniProtKB-ARBA"/>
</dbReference>
<feature type="domain" description="RRM" evidence="12">
    <location>
        <begin position="11"/>
        <end position="90"/>
    </location>
</feature>
<evidence type="ECO:0000256" key="4">
    <source>
        <dbReference type="ARBA" id="ARBA00022728"/>
    </source>
</evidence>
<protein>
    <recommendedName>
        <fullName evidence="12">RRM domain-containing protein</fullName>
    </recommendedName>
</protein>
<dbReference type="EMBL" id="QEAP01000172">
    <property type="protein sequence ID" value="TPX73650.1"/>
    <property type="molecule type" value="Genomic_DNA"/>
</dbReference>
<comment type="subcellular location">
    <subcellularLocation>
        <location evidence="1">Nucleus</location>
    </subcellularLocation>
</comment>
<dbReference type="GO" id="GO:0006397">
    <property type="term" value="P:mRNA processing"/>
    <property type="evidence" value="ECO:0007669"/>
    <property type="project" value="UniProtKB-KW"/>
</dbReference>
<keyword evidence="6 10" id="KW-0694">RNA-binding</keyword>
<evidence type="ECO:0000259" key="12">
    <source>
        <dbReference type="PROSITE" id="PS50102"/>
    </source>
</evidence>
<evidence type="ECO:0000256" key="11">
    <source>
        <dbReference type="SAM" id="MobiDB-lite"/>
    </source>
</evidence>
<dbReference type="Proteomes" id="UP000320333">
    <property type="component" value="Unassembled WGS sequence"/>
</dbReference>
<dbReference type="STRING" id="246404.A0A507FDJ2"/>
<feature type="compositionally biased region" description="Basic and acidic residues" evidence="11">
    <location>
        <begin position="123"/>
        <end position="132"/>
    </location>
</feature>
<feature type="compositionally biased region" description="Basic and acidic residues" evidence="11">
    <location>
        <begin position="142"/>
        <end position="155"/>
    </location>
</feature>
<reference evidence="13 14" key="1">
    <citation type="journal article" date="2019" name="Sci. Rep.">
        <title>Comparative genomics of chytrid fungi reveal insights into the obligate biotrophic and pathogenic lifestyle of Synchytrium endobioticum.</title>
        <authorList>
            <person name="van de Vossenberg B.T.L.H."/>
            <person name="Warris S."/>
            <person name="Nguyen H.D.T."/>
            <person name="van Gent-Pelzer M.P.E."/>
            <person name="Joly D.L."/>
            <person name="van de Geest H.C."/>
            <person name="Bonants P.J.M."/>
            <person name="Smith D.S."/>
            <person name="Levesque C.A."/>
            <person name="van der Lee T.A.J."/>
        </authorList>
    </citation>
    <scope>NUCLEOTIDE SEQUENCE [LARGE SCALE GENOMIC DNA]</scope>
    <source>
        <strain evidence="13 14">CBS 675.73</strain>
    </source>
</reference>
<dbReference type="GO" id="GO:0005681">
    <property type="term" value="C:spliceosomal complex"/>
    <property type="evidence" value="ECO:0007669"/>
    <property type="project" value="UniProtKB-KW"/>
</dbReference>
<dbReference type="FunFam" id="3.30.70.330:FF:000039">
    <property type="entry name" value="U1 small nuclear ribonucleoprotein A"/>
    <property type="match status" value="1"/>
</dbReference>
<dbReference type="Pfam" id="PF00076">
    <property type="entry name" value="RRM_1"/>
    <property type="match status" value="2"/>
</dbReference>
<evidence type="ECO:0000256" key="10">
    <source>
        <dbReference type="PROSITE-ProRule" id="PRU00176"/>
    </source>
</evidence>
<evidence type="ECO:0000256" key="1">
    <source>
        <dbReference type="ARBA" id="ARBA00004123"/>
    </source>
</evidence>
<gene>
    <name evidence="13" type="ORF">CcCBS67573_g05076</name>
</gene>
<evidence type="ECO:0000256" key="5">
    <source>
        <dbReference type="ARBA" id="ARBA00022737"/>
    </source>
</evidence>
<evidence type="ECO:0000256" key="9">
    <source>
        <dbReference type="ARBA" id="ARBA00023274"/>
    </source>
</evidence>
<dbReference type="PANTHER" id="PTHR10501">
    <property type="entry name" value="U1 SMALL NUCLEAR RIBONUCLEOPROTEIN A/U2 SMALL NUCLEAR RIBONUCLEOPROTEIN B"/>
    <property type="match status" value="1"/>
</dbReference>
<evidence type="ECO:0000256" key="7">
    <source>
        <dbReference type="ARBA" id="ARBA00023187"/>
    </source>
</evidence>
<accession>A0A507FDJ2</accession>
<keyword evidence="7" id="KW-0508">mRNA splicing</keyword>
<keyword evidence="8" id="KW-0539">Nucleus</keyword>
<dbReference type="InterPro" id="IPR012677">
    <property type="entry name" value="Nucleotide-bd_a/b_plait_sf"/>
</dbReference>
<evidence type="ECO:0000313" key="13">
    <source>
        <dbReference type="EMBL" id="TPX73650.1"/>
    </source>
</evidence>
<dbReference type="GO" id="GO:0003723">
    <property type="term" value="F:RNA binding"/>
    <property type="evidence" value="ECO:0007669"/>
    <property type="project" value="UniProtKB-UniRule"/>
</dbReference>
<keyword evidence="4" id="KW-0747">Spliceosome</keyword>
<dbReference type="CDD" id="cd12246">
    <property type="entry name" value="RRM1_U1A_like"/>
    <property type="match status" value="1"/>
</dbReference>
<keyword evidence="9" id="KW-0687">Ribonucleoprotein</keyword>
<comment type="caution">
    <text evidence="13">The sequence shown here is derived from an EMBL/GenBank/DDBJ whole genome shotgun (WGS) entry which is preliminary data.</text>
</comment>
<dbReference type="GO" id="GO:0008380">
    <property type="term" value="P:RNA splicing"/>
    <property type="evidence" value="ECO:0007669"/>
    <property type="project" value="UniProtKB-KW"/>
</dbReference>
<evidence type="ECO:0000256" key="3">
    <source>
        <dbReference type="ARBA" id="ARBA00022664"/>
    </source>
</evidence>
<feature type="region of interest" description="Disordered" evidence="11">
    <location>
        <begin position="104"/>
        <end position="184"/>
    </location>
</feature>
<name>A0A507FDJ2_9FUNG</name>
<proteinExistence type="inferred from homology"/>
<evidence type="ECO:0000256" key="8">
    <source>
        <dbReference type="ARBA" id="ARBA00023242"/>
    </source>
</evidence>
<feature type="domain" description="RRM" evidence="12">
    <location>
        <begin position="193"/>
        <end position="270"/>
    </location>
</feature>
<comment type="similarity">
    <text evidence="2">Belongs to the RRM U1 A/B'' family.</text>
</comment>
<dbReference type="SUPFAM" id="SSF54928">
    <property type="entry name" value="RNA-binding domain, RBD"/>
    <property type="match status" value="1"/>
</dbReference>
<dbReference type="CDD" id="cd12247">
    <property type="entry name" value="RRM2_U1A_like"/>
    <property type="match status" value="1"/>
</dbReference>
<feature type="compositionally biased region" description="Acidic residues" evidence="11">
    <location>
        <begin position="170"/>
        <end position="184"/>
    </location>
</feature>
<evidence type="ECO:0000256" key="6">
    <source>
        <dbReference type="ARBA" id="ARBA00022884"/>
    </source>
</evidence>
<dbReference type="AlphaFoldDB" id="A0A507FDJ2"/>
<sequence length="270" mass="29456">MASASFVKPSQTLYVRQVAGKISKIEAKTSLYHLFSQHGPVIDVVVKKTESMRNQAFIVFRNVPAATAAMRALQGFPFFESALKIEYAKSKSNAISLLEGKVTPAPRKSGAKAEEEENADSSETLKRTRGDGIEEEEDDDNGPERNGTKEGDAKKLKTAAENGKQKASEAEEEEDMDMDQDDSDAEEEVATSKILFLTNLPPQITADGSDALITLFKDYPGFKEVRLVPGKSNLAFVEYGNAGQAAEAKKRLHGFSIATGKVLKIEYSKV</sequence>
<dbReference type="FunFam" id="3.30.70.330:FF:000029">
    <property type="entry name" value="U2 small nuclear ribonucleoprotein B"/>
    <property type="match status" value="1"/>
</dbReference>
<keyword evidence="14" id="KW-1185">Reference proteome</keyword>
<dbReference type="SMART" id="SM00360">
    <property type="entry name" value="RRM"/>
    <property type="match status" value="2"/>
</dbReference>